<keyword evidence="2" id="KW-1133">Transmembrane helix</keyword>
<dbReference type="Proteomes" id="UP000832041">
    <property type="component" value="Chromosome"/>
</dbReference>
<keyword evidence="2" id="KW-0812">Transmembrane</keyword>
<sequence>MSKESRRANRERLRQERIREQQRAKRNRLLATIGAAVAVVALVVGGGYLIMQASNRTSAEEYQGALAPQTLQEDGSVVMARDGAEAPVVEVYADYQCSHCARFELVNGENLKELAAEGEAIVHFRPVSIFADAGAPAGANSLRAAAAARAAADHGRFVEYNDLLFDHQPGMNQDGYTVEDLVAWGEEAGITDPAFAERVRSESEVVEEFVTSYYPELSTKAQAELPEDQLRTMRLSELIEWGEDNGVDSSFLDGSYVRTVLDATAAVNAKYSEGANAFGGTPSIYVNGELLGNETYSATDFREVVRSAPAGEVDTRPAVQDDSVTPSASPSSPPA</sequence>
<name>A0ABY4L104_THEAE</name>
<keyword evidence="2" id="KW-0472">Membrane</keyword>
<feature type="domain" description="Thioredoxin-like fold" evidence="3">
    <location>
        <begin position="85"/>
        <end position="203"/>
    </location>
</feature>
<feature type="region of interest" description="Disordered" evidence="1">
    <location>
        <begin position="307"/>
        <end position="335"/>
    </location>
</feature>
<keyword evidence="5" id="KW-1185">Reference proteome</keyword>
<dbReference type="Pfam" id="PF13462">
    <property type="entry name" value="Thioredoxin_4"/>
    <property type="match status" value="1"/>
</dbReference>
<accession>A0ABY4L104</accession>
<dbReference type="Gene3D" id="3.40.30.10">
    <property type="entry name" value="Glutaredoxin"/>
    <property type="match status" value="2"/>
</dbReference>
<dbReference type="InterPro" id="IPR036249">
    <property type="entry name" value="Thioredoxin-like_sf"/>
</dbReference>
<evidence type="ECO:0000256" key="2">
    <source>
        <dbReference type="SAM" id="Phobius"/>
    </source>
</evidence>
<dbReference type="SUPFAM" id="SSF52833">
    <property type="entry name" value="Thioredoxin-like"/>
    <property type="match status" value="1"/>
</dbReference>
<gene>
    <name evidence="4" type="ORF">FOF52_02680</name>
</gene>
<feature type="compositionally biased region" description="Low complexity" evidence="1">
    <location>
        <begin position="326"/>
        <end position="335"/>
    </location>
</feature>
<evidence type="ECO:0000256" key="1">
    <source>
        <dbReference type="SAM" id="MobiDB-lite"/>
    </source>
</evidence>
<dbReference type="CDD" id="cd02972">
    <property type="entry name" value="DsbA_family"/>
    <property type="match status" value="1"/>
</dbReference>
<proteinExistence type="predicted"/>
<evidence type="ECO:0000313" key="4">
    <source>
        <dbReference type="EMBL" id="UPT20013.1"/>
    </source>
</evidence>
<reference evidence="4 5" key="1">
    <citation type="submission" date="2020-04" db="EMBL/GenBank/DDBJ databases">
        <title>Thermobifida alba genome sequencing and assembly.</title>
        <authorList>
            <person name="Luzics S."/>
            <person name="Horvath B."/>
            <person name="Nagy I."/>
            <person name="Toth A."/>
            <person name="Nagy I."/>
            <person name="Kukolya J."/>
        </authorList>
    </citation>
    <scope>NUCLEOTIDE SEQUENCE [LARGE SCALE GENOMIC DNA]</scope>
    <source>
        <strain evidence="4 5">DSM 43795</strain>
    </source>
</reference>
<dbReference type="RefSeq" id="WP_248592250.1">
    <property type="nucleotide sequence ID" value="NZ_BAABEB010000010.1"/>
</dbReference>
<dbReference type="EMBL" id="CP051627">
    <property type="protein sequence ID" value="UPT20013.1"/>
    <property type="molecule type" value="Genomic_DNA"/>
</dbReference>
<organism evidence="4 5">
    <name type="scientific">Thermobifida alba</name>
    <name type="common">Thermomonospora alba</name>
    <dbReference type="NCBI Taxonomy" id="53522"/>
    <lineage>
        <taxon>Bacteria</taxon>
        <taxon>Bacillati</taxon>
        <taxon>Actinomycetota</taxon>
        <taxon>Actinomycetes</taxon>
        <taxon>Streptosporangiales</taxon>
        <taxon>Nocardiopsidaceae</taxon>
        <taxon>Thermobifida</taxon>
    </lineage>
</organism>
<protein>
    <submittedName>
        <fullName evidence="4">Thioredoxin domain-containing protein</fullName>
    </submittedName>
</protein>
<feature type="transmembrane region" description="Helical" evidence="2">
    <location>
        <begin position="29"/>
        <end position="51"/>
    </location>
</feature>
<evidence type="ECO:0000259" key="3">
    <source>
        <dbReference type="Pfam" id="PF13462"/>
    </source>
</evidence>
<evidence type="ECO:0000313" key="5">
    <source>
        <dbReference type="Proteomes" id="UP000832041"/>
    </source>
</evidence>
<dbReference type="InterPro" id="IPR012336">
    <property type="entry name" value="Thioredoxin-like_fold"/>
</dbReference>